<proteinExistence type="inferred from homology"/>
<dbReference type="PANTHER" id="PTHR33091">
    <property type="entry name" value="PROTEIN, PUTATIVE, EXPRESSED-RELATED"/>
    <property type="match status" value="1"/>
</dbReference>
<gene>
    <name evidence="6" type="ORF">HannXRQ_Chr01g0014571</name>
    <name evidence="5" type="ORF">HanXRQr2_Chr01g0021321</name>
</gene>
<organism evidence="6 7">
    <name type="scientific">Helianthus annuus</name>
    <name type="common">Common sunflower</name>
    <dbReference type="NCBI Taxonomy" id="4232"/>
    <lineage>
        <taxon>Eukaryota</taxon>
        <taxon>Viridiplantae</taxon>
        <taxon>Streptophyta</taxon>
        <taxon>Embryophyta</taxon>
        <taxon>Tracheophyta</taxon>
        <taxon>Spermatophyta</taxon>
        <taxon>Magnoliopsida</taxon>
        <taxon>eudicotyledons</taxon>
        <taxon>Gunneridae</taxon>
        <taxon>Pentapetalae</taxon>
        <taxon>asterids</taxon>
        <taxon>campanulids</taxon>
        <taxon>Asterales</taxon>
        <taxon>Asteraceae</taxon>
        <taxon>Asteroideae</taxon>
        <taxon>Heliantheae alliance</taxon>
        <taxon>Heliantheae</taxon>
        <taxon>Helianthus</taxon>
    </lineage>
</organism>
<dbReference type="Gramene" id="mRNA:HanXRQr2_Chr01g0021321">
    <property type="protein sequence ID" value="mRNA:HanXRQr2_Chr01g0021321"/>
    <property type="gene ID" value="HanXRQr2_Chr01g0021321"/>
</dbReference>
<dbReference type="SUPFAM" id="SSF54654">
    <property type="entry name" value="CI-2 family of serine protease inhibitors"/>
    <property type="match status" value="1"/>
</dbReference>
<dbReference type="InParanoid" id="A0A251VNA9"/>
<dbReference type="AlphaFoldDB" id="A0A251VNA9"/>
<dbReference type="InterPro" id="IPR000864">
    <property type="entry name" value="Prot_inh_pot1"/>
</dbReference>
<reference evidence="6" key="2">
    <citation type="submission" date="2017-02" db="EMBL/GenBank/DDBJ databases">
        <title>Sunflower complete genome.</title>
        <authorList>
            <person name="Langlade N."/>
            <person name="Munos S."/>
        </authorList>
    </citation>
    <scope>NUCLEOTIDE SEQUENCE [LARGE SCALE GENOMIC DNA]</scope>
    <source>
        <tissue evidence="6">Leaves</tissue>
    </source>
</reference>
<evidence type="ECO:0000313" key="6">
    <source>
        <dbReference type="EMBL" id="OTG37048.1"/>
    </source>
</evidence>
<dbReference type="Pfam" id="PF00280">
    <property type="entry name" value="potato_inhibit"/>
    <property type="match status" value="1"/>
</dbReference>
<dbReference type="Proteomes" id="UP000215914">
    <property type="component" value="Chromosome 1"/>
</dbReference>
<accession>A0A251VNA9</accession>
<dbReference type="EMBL" id="MNCJ02000316">
    <property type="protein sequence ID" value="KAF5821995.1"/>
    <property type="molecule type" value="Genomic_DNA"/>
</dbReference>
<evidence type="ECO:0000256" key="4">
    <source>
        <dbReference type="SAM" id="MobiDB-lite"/>
    </source>
</evidence>
<dbReference type="PANTHER" id="PTHR33091:SF83">
    <property type="entry name" value="SERINE PROTEASE INHIBITOR, POTATO INHIBITOR I-TYPE FAMILY PROTEIN-RELATED"/>
    <property type="match status" value="1"/>
</dbReference>
<keyword evidence="3" id="KW-0722">Serine protease inhibitor</keyword>
<keyword evidence="7" id="KW-1185">Reference proteome</keyword>
<reference evidence="5" key="3">
    <citation type="submission" date="2020-06" db="EMBL/GenBank/DDBJ databases">
        <title>Helianthus annuus Genome sequencing and assembly Release 2.</title>
        <authorList>
            <person name="Gouzy J."/>
            <person name="Langlade N."/>
            <person name="Munos S."/>
        </authorList>
    </citation>
    <scope>NUCLEOTIDE SEQUENCE</scope>
    <source>
        <tissue evidence="5">Leaves</tissue>
    </source>
</reference>
<reference evidence="5 7" key="1">
    <citation type="journal article" date="2017" name="Nature">
        <title>The sunflower genome provides insights into oil metabolism, flowering and Asterid evolution.</title>
        <authorList>
            <person name="Badouin H."/>
            <person name="Gouzy J."/>
            <person name="Grassa C.J."/>
            <person name="Murat F."/>
            <person name="Staton S.E."/>
            <person name="Cottret L."/>
            <person name="Lelandais-Briere C."/>
            <person name="Owens G.L."/>
            <person name="Carrere S."/>
            <person name="Mayjonade B."/>
            <person name="Legrand L."/>
            <person name="Gill N."/>
            <person name="Kane N.C."/>
            <person name="Bowers J.E."/>
            <person name="Hubner S."/>
            <person name="Bellec A."/>
            <person name="Berard A."/>
            <person name="Berges H."/>
            <person name="Blanchet N."/>
            <person name="Boniface M.C."/>
            <person name="Brunel D."/>
            <person name="Catrice O."/>
            <person name="Chaidir N."/>
            <person name="Claudel C."/>
            <person name="Donnadieu C."/>
            <person name="Faraut T."/>
            <person name="Fievet G."/>
            <person name="Helmstetter N."/>
            <person name="King M."/>
            <person name="Knapp S.J."/>
            <person name="Lai Z."/>
            <person name="Le Paslier M.C."/>
            <person name="Lippi Y."/>
            <person name="Lorenzon L."/>
            <person name="Mandel J.R."/>
            <person name="Marage G."/>
            <person name="Marchand G."/>
            <person name="Marquand E."/>
            <person name="Bret-Mestries E."/>
            <person name="Morien E."/>
            <person name="Nambeesan S."/>
            <person name="Nguyen T."/>
            <person name="Pegot-Espagnet P."/>
            <person name="Pouilly N."/>
            <person name="Raftis F."/>
            <person name="Sallet E."/>
            <person name="Schiex T."/>
            <person name="Thomas J."/>
            <person name="Vandecasteele C."/>
            <person name="Vares D."/>
            <person name="Vear F."/>
            <person name="Vautrin S."/>
            <person name="Crespi M."/>
            <person name="Mangin B."/>
            <person name="Burke J.M."/>
            <person name="Salse J."/>
            <person name="Munos S."/>
            <person name="Vincourt P."/>
            <person name="Rieseberg L.H."/>
            <person name="Langlade N.B."/>
        </authorList>
    </citation>
    <scope>NUCLEOTIDE SEQUENCE [LARGE SCALE GENOMIC DNA]</scope>
    <source>
        <strain evidence="7">cv. SF193</strain>
        <tissue evidence="5">Leaves</tissue>
    </source>
</reference>
<dbReference type="OrthoDB" id="10013825at2759"/>
<dbReference type="STRING" id="4232.A0A251VNA9"/>
<dbReference type="Gene3D" id="3.30.10.10">
    <property type="entry name" value="Trypsin Inhibitor V, subunit A"/>
    <property type="match status" value="1"/>
</dbReference>
<dbReference type="InterPro" id="IPR036354">
    <property type="entry name" value="Prot_inh_pot1_sf"/>
</dbReference>
<dbReference type="GO" id="GO:0004867">
    <property type="term" value="F:serine-type endopeptidase inhibitor activity"/>
    <property type="evidence" value="ECO:0007669"/>
    <property type="project" value="UniProtKB-KW"/>
</dbReference>
<name>A0A251VNA9_HELAN</name>
<protein>
    <submittedName>
        <fullName evidence="6">Uncharacterized protein</fullName>
    </submittedName>
</protein>
<feature type="region of interest" description="Disordered" evidence="4">
    <location>
        <begin position="50"/>
        <end position="87"/>
    </location>
</feature>
<dbReference type="PRINTS" id="PR00292">
    <property type="entry name" value="POTATOINHBTR"/>
</dbReference>
<evidence type="ECO:0000256" key="2">
    <source>
        <dbReference type="ARBA" id="ARBA00022690"/>
    </source>
</evidence>
<evidence type="ECO:0000313" key="5">
    <source>
        <dbReference type="EMBL" id="KAF5821995.1"/>
    </source>
</evidence>
<evidence type="ECO:0000313" key="7">
    <source>
        <dbReference type="Proteomes" id="UP000215914"/>
    </source>
</evidence>
<sequence>MASISTPISTSSPSFPMLQKPTITTISSPFLRLPSISKARKVRCSIEDKPLVKPIDDAPPTPEDDLTPQAPCPDDVTPPSPCPGKNSWPELVGKTGVVAAAIIEKENPLVNAIVLLDGTPVTMDFRCDRVRVWVNTEGVVIRTPVIT</sequence>
<evidence type="ECO:0000256" key="1">
    <source>
        <dbReference type="ARBA" id="ARBA00008210"/>
    </source>
</evidence>
<comment type="similarity">
    <text evidence="1">Belongs to the protease inhibitor I13 (potato type I serine protease inhibitor) family.</text>
</comment>
<dbReference type="GO" id="GO:0009611">
    <property type="term" value="P:response to wounding"/>
    <property type="evidence" value="ECO:0007669"/>
    <property type="project" value="InterPro"/>
</dbReference>
<dbReference type="PROSITE" id="PS00285">
    <property type="entry name" value="POTATO_INHIBITOR"/>
    <property type="match status" value="1"/>
</dbReference>
<dbReference type="EMBL" id="CM007890">
    <property type="protein sequence ID" value="OTG37048.1"/>
    <property type="molecule type" value="Genomic_DNA"/>
</dbReference>
<keyword evidence="2" id="KW-0646">Protease inhibitor</keyword>
<evidence type="ECO:0000256" key="3">
    <source>
        <dbReference type="ARBA" id="ARBA00022900"/>
    </source>
</evidence>